<dbReference type="Pfam" id="PF22624">
    <property type="entry name" value="AASDHPPT_N"/>
    <property type="match status" value="1"/>
</dbReference>
<dbReference type="AlphaFoldDB" id="A0A563U751"/>
<dbReference type="InterPro" id="IPR055066">
    <property type="entry name" value="AASDHPPT_N"/>
</dbReference>
<dbReference type="GO" id="GO:0019878">
    <property type="term" value="P:lysine biosynthetic process via aminoadipic acid"/>
    <property type="evidence" value="ECO:0007669"/>
    <property type="project" value="TreeGrafter"/>
</dbReference>
<protein>
    <submittedName>
        <fullName evidence="5">4'-phosphopantetheinyl transferase superfamily protein</fullName>
    </submittedName>
</protein>
<dbReference type="GO" id="GO:0000287">
    <property type="term" value="F:magnesium ion binding"/>
    <property type="evidence" value="ECO:0007669"/>
    <property type="project" value="InterPro"/>
</dbReference>
<evidence type="ECO:0000259" key="4">
    <source>
        <dbReference type="Pfam" id="PF22624"/>
    </source>
</evidence>
<name>A0A563U751_9SPHI</name>
<accession>A0A563U751</accession>
<evidence type="ECO:0000313" key="6">
    <source>
        <dbReference type="Proteomes" id="UP000318010"/>
    </source>
</evidence>
<keyword evidence="6" id="KW-1185">Reference proteome</keyword>
<dbReference type="EMBL" id="VOEI01000002">
    <property type="protein sequence ID" value="TWR27176.1"/>
    <property type="molecule type" value="Genomic_DNA"/>
</dbReference>
<evidence type="ECO:0000256" key="2">
    <source>
        <dbReference type="ARBA" id="ARBA00022679"/>
    </source>
</evidence>
<dbReference type="PANTHER" id="PTHR12215:SF10">
    <property type="entry name" value="L-AMINOADIPATE-SEMIALDEHYDE DEHYDROGENASE-PHOSPHOPANTETHEINYL TRANSFERASE"/>
    <property type="match status" value="1"/>
</dbReference>
<dbReference type="SUPFAM" id="SSF56214">
    <property type="entry name" value="4'-phosphopantetheinyl transferase"/>
    <property type="match status" value="2"/>
</dbReference>
<dbReference type="InterPro" id="IPR050559">
    <property type="entry name" value="P-Pant_transferase_sf"/>
</dbReference>
<evidence type="ECO:0000259" key="3">
    <source>
        <dbReference type="Pfam" id="PF01648"/>
    </source>
</evidence>
<sequence>MGQLTNIFIEQVIWLSQADFKLPGSREAHLWRINIPENLYRLNELRAILQPDELQRAEKYHQLKDRQRFVVSRALQRMILGKYLDQDPEALRFVLGDNKKPYLLKDDGTAVHYNVSHSGDWIALAIASSPVGADVEFIDPEFPFDDILPDHFSETEIDFIKLNESTQRFYLLWTRKEAFLKATGQGLGEHLIITPALDGAHELADALSGNANNWKLQSLVLSNNYLCAVAMAGEWELKSFVVNFR</sequence>
<dbReference type="Pfam" id="PF01648">
    <property type="entry name" value="ACPS"/>
    <property type="match status" value="1"/>
</dbReference>
<feature type="domain" description="4'-phosphopantetheinyl transferase N-terminal" evidence="4">
    <location>
        <begin position="45"/>
        <end position="125"/>
    </location>
</feature>
<gene>
    <name evidence="5" type="ORF">FPZ42_09105</name>
</gene>
<dbReference type="InterPro" id="IPR037143">
    <property type="entry name" value="4-PPantetheinyl_Trfase_dom_sf"/>
</dbReference>
<organism evidence="5 6">
    <name type="scientific">Mucilaginibacter achroorhodeus</name>
    <dbReference type="NCBI Taxonomy" id="2599294"/>
    <lineage>
        <taxon>Bacteria</taxon>
        <taxon>Pseudomonadati</taxon>
        <taxon>Bacteroidota</taxon>
        <taxon>Sphingobacteriia</taxon>
        <taxon>Sphingobacteriales</taxon>
        <taxon>Sphingobacteriaceae</taxon>
        <taxon>Mucilaginibacter</taxon>
    </lineage>
</organism>
<evidence type="ECO:0000256" key="1">
    <source>
        <dbReference type="ARBA" id="ARBA00010990"/>
    </source>
</evidence>
<dbReference type="Proteomes" id="UP000318010">
    <property type="component" value="Unassembled WGS sequence"/>
</dbReference>
<reference evidence="5 6" key="1">
    <citation type="submission" date="2019-07" db="EMBL/GenBank/DDBJ databases">
        <authorList>
            <person name="Kim J."/>
        </authorList>
    </citation>
    <scope>NUCLEOTIDE SEQUENCE [LARGE SCALE GENOMIC DNA]</scope>
    <source>
        <strain evidence="5 6">MJ1a</strain>
    </source>
</reference>
<comment type="similarity">
    <text evidence="1">Belongs to the P-Pant transferase superfamily. Gsp/Sfp/HetI/AcpT family.</text>
</comment>
<dbReference type="GO" id="GO:0008897">
    <property type="term" value="F:holo-[acyl-carrier-protein] synthase activity"/>
    <property type="evidence" value="ECO:0007669"/>
    <property type="project" value="InterPro"/>
</dbReference>
<dbReference type="GO" id="GO:0005829">
    <property type="term" value="C:cytosol"/>
    <property type="evidence" value="ECO:0007669"/>
    <property type="project" value="TreeGrafter"/>
</dbReference>
<feature type="domain" description="4'-phosphopantetheinyl transferase" evidence="3">
    <location>
        <begin position="130"/>
        <end position="230"/>
    </location>
</feature>
<dbReference type="Gene3D" id="3.90.470.20">
    <property type="entry name" value="4'-phosphopantetheinyl transferase domain"/>
    <property type="match status" value="2"/>
</dbReference>
<keyword evidence="2 5" id="KW-0808">Transferase</keyword>
<proteinExistence type="inferred from homology"/>
<evidence type="ECO:0000313" key="5">
    <source>
        <dbReference type="EMBL" id="TWR27176.1"/>
    </source>
</evidence>
<dbReference type="PANTHER" id="PTHR12215">
    <property type="entry name" value="PHOSPHOPANTETHEINE TRANSFERASE"/>
    <property type="match status" value="1"/>
</dbReference>
<dbReference type="OrthoDB" id="9808281at2"/>
<comment type="caution">
    <text evidence="5">The sequence shown here is derived from an EMBL/GenBank/DDBJ whole genome shotgun (WGS) entry which is preliminary data.</text>
</comment>
<dbReference type="InterPro" id="IPR008278">
    <property type="entry name" value="4-PPantetheinyl_Trfase_dom"/>
</dbReference>
<dbReference type="RefSeq" id="WP_146270538.1">
    <property type="nucleotide sequence ID" value="NZ_VOEI01000002.1"/>
</dbReference>